<dbReference type="Proteomes" id="UP001431209">
    <property type="component" value="Unassembled WGS sequence"/>
</dbReference>
<evidence type="ECO:0000313" key="1">
    <source>
        <dbReference type="EMBL" id="KAL0484878.1"/>
    </source>
</evidence>
<dbReference type="AlphaFoldDB" id="A0AAW2Z4W8"/>
<feature type="non-terminal residue" evidence="1">
    <location>
        <position position="298"/>
    </location>
</feature>
<dbReference type="EMBL" id="JAOPGA020001080">
    <property type="protein sequence ID" value="KAL0484878.1"/>
    <property type="molecule type" value="Genomic_DNA"/>
</dbReference>
<keyword evidence="2" id="KW-1185">Reference proteome</keyword>
<comment type="caution">
    <text evidence="1">The sequence shown here is derived from an EMBL/GenBank/DDBJ whole genome shotgun (WGS) entry which is preliminary data.</text>
</comment>
<sequence>MDSIDDVNTTIPPTSTPIPAAAANVAAIEGYITRAHSAEDSIQPQTDAAALQCPTCKTTTVIGELYNYCLCPQHLCKNCTAPFDRESRQNIFCSTTCNTSFLDMTNYNLRLTTYREICATEKDGLLSNFPLLSHNDSYRLQNQYLLQRSLVILDFHEHARKTRADVLYTPNLGGLSFFYLNEHGIRCVLRGTGSAHHCVSSDVLTPYESECFDFVEEHFAPSRIHCRTLQKYISHDHQGSVNYIAVQKDTPTHFMTYAGASCNHLNELKICTVDPIYNRQSLFFQHAQKLDPSRVIYG</sequence>
<protein>
    <submittedName>
        <fullName evidence="1">Uncharacterized protein</fullName>
    </submittedName>
</protein>
<organism evidence="1 2">
    <name type="scientific">Acrasis kona</name>
    <dbReference type="NCBI Taxonomy" id="1008807"/>
    <lineage>
        <taxon>Eukaryota</taxon>
        <taxon>Discoba</taxon>
        <taxon>Heterolobosea</taxon>
        <taxon>Tetramitia</taxon>
        <taxon>Eutetramitia</taxon>
        <taxon>Acrasidae</taxon>
        <taxon>Acrasis</taxon>
    </lineage>
</organism>
<reference evidence="1 2" key="1">
    <citation type="submission" date="2024-03" db="EMBL/GenBank/DDBJ databases">
        <title>The Acrasis kona genome and developmental transcriptomes reveal deep origins of eukaryotic multicellular pathways.</title>
        <authorList>
            <person name="Sheikh S."/>
            <person name="Fu C.-J."/>
            <person name="Brown M.W."/>
            <person name="Baldauf S.L."/>
        </authorList>
    </citation>
    <scope>NUCLEOTIDE SEQUENCE [LARGE SCALE GENOMIC DNA]</scope>
    <source>
        <strain evidence="1 2">ATCC MYA-3509</strain>
    </source>
</reference>
<evidence type="ECO:0000313" key="2">
    <source>
        <dbReference type="Proteomes" id="UP001431209"/>
    </source>
</evidence>
<accession>A0AAW2Z4W8</accession>
<name>A0AAW2Z4W8_9EUKA</name>
<gene>
    <name evidence="1" type="ORF">AKO1_003649</name>
</gene>
<proteinExistence type="predicted"/>